<dbReference type="EMBL" id="CXSU01000012">
    <property type="protein sequence ID" value="CTQ51398.1"/>
    <property type="molecule type" value="Genomic_DNA"/>
</dbReference>
<dbReference type="OrthoDB" id="9805811at2"/>
<dbReference type="AlphaFoldDB" id="A0A0M6YM10"/>
<evidence type="ECO:0000313" key="2">
    <source>
        <dbReference type="Proteomes" id="UP000049222"/>
    </source>
</evidence>
<proteinExistence type="predicted"/>
<organism evidence="1 2">
    <name type="scientific">Jannaschia donghaensis</name>
    <dbReference type="NCBI Taxonomy" id="420998"/>
    <lineage>
        <taxon>Bacteria</taxon>
        <taxon>Pseudomonadati</taxon>
        <taxon>Pseudomonadota</taxon>
        <taxon>Alphaproteobacteria</taxon>
        <taxon>Rhodobacterales</taxon>
        <taxon>Roseobacteraceae</taxon>
        <taxon>Jannaschia</taxon>
    </lineage>
</organism>
<dbReference type="STRING" id="420998.JDO7802_03437"/>
<evidence type="ECO:0008006" key="3">
    <source>
        <dbReference type="Google" id="ProtNLM"/>
    </source>
</evidence>
<keyword evidence="2" id="KW-1185">Reference proteome</keyword>
<protein>
    <recommendedName>
        <fullName evidence="3">Methyl-accepting chemotaxis protein</fullName>
    </recommendedName>
</protein>
<sequence>MTALYDYPKSTFLKRVVPKTRIYDRVQATTALKDKFVAQVDQITWRAKLAPETVNLPATKSVPEIQVFRVSLKTDAVHDDVLRAIDRAIPFPILFELEQDGQIQIAAAHKRPSVADATKWVLSDYLRSDWLPADTPRSPLPVALNLGVLYEQILTALMPIVPQTAESLSARMDRTYALKTKEREISQLKSRLKRETQFNIKMTLHGQLREAQADFEHLKKPE</sequence>
<gene>
    <name evidence="1" type="ORF">JDO7802_03437</name>
</gene>
<dbReference type="Pfam" id="PF14335">
    <property type="entry name" value="DUF4391"/>
    <property type="match status" value="1"/>
</dbReference>
<dbReference type="Proteomes" id="UP000049222">
    <property type="component" value="Unassembled WGS sequence"/>
</dbReference>
<evidence type="ECO:0000313" key="1">
    <source>
        <dbReference type="EMBL" id="CTQ51398.1"/>
    </source>
</evidence>
<name>A0A0M6YM10_9RHOB</name>
<dbReference type="InterPro" id="IPR025503">
    <property type="entry name" value="DUF4391"/>
</dbReference>
<dbReference type="RefSeq" id="WP_055087099.1">
    <property type="nucleotide sequence ID" value="NZ_CXSU01000012.1"/>
</dbReference>
<accession>A0A0M6YM10</accession>
<reference evidence="1 2" key="1">
    <citation type="submission" date="2015-07" db="EMBL/GenBank/DDBJ databases">
        <authorList>
            <person name="Noorani M."/>
        </authorList>
    </citation>
    <scope>NUCLEOTIDE SEQUENCE [LARGE SCALE GENOMIC DNA]</scope>
    <source>
        <strain evidence="1 2">CECT 7802</strain>
    </source>
</reference>